<dbReference type="GO" id="GO:0008270">
    <property type="term" value="F:zinc ion binding"/>
    <property type="evidence" value="ECO:0007669"/>
    <property type="project" value="InterPro"/>
</dbReference>
<dbReference type="EMBL" id="BTGU01000034">
    <property type="protein sequence ID" value="GMN50440.1"/>
    <property type="molecule type" value="Genomic_DNA"/>
</dbReference>
<evidence type="ECO:0000256" key="1">
    <source>
        <dbReference type="ARBA" id="ARBA00006643"/>
    </source>
</evidence>
<comment type="similarity">
    <text evidence="1">Belongs to the PPR family. PCMP-H subfamily.</text>
</comment>
<dbReference type="Pfam" id="PF14432">
    <property type="entry name" value="DYW_deaminase"/>
    <property type="match status" value="1"/>
</dbReference>
<evidence type="ECO:0000313" key="4">
    <source>
        <dbReference type="Proteomes" id="UP001187192"/>
    </source>
</evidence>
<dbReference type="InterPro" id="IPR032867">
    <property type="entry name" value="DYW_dom"/>
</dbReference>
<sequence>MVERNINKSPVCSLIEVDGIVHEFVKGDSSHLQTTRIYPMLDDMINRLKEAGYIPERSEALLDTDDDAEKETALSLHSEKLAIAFGLVSTNPRTPI</sequence>
<accession>A0AA88DA99</accession>
<proteinExistence type="inferred from homology"/>
<organism evidence="3 4">
    <name type="scientific">Ficus carica</name>
    <name type="common">Common fig</name>
    <dbReference type="NCBI Taxonomy" id="3494"/>
    <lineage>
        <taxon>Eukaryota</taxon>
        <taxon>Viridiplantae</taxon>
        <taxon>Streptophyta</taxon>
        <taxon>Embryophyta</taxon>
        <taxon>Tracheophyta</taxon>
        <taxon>Spermatophyta</taxon>
        <taxon>Magnoliopsida</taxon>
        <taxon>eudicotyledons</taxon>
        <taxon>Gunneridae</taxon>
        <taxon>Pentapetalae</taxon>
        <taxon>rosids</taxon>
        <taxon>fabids</taxon>
        <taxon>Rosales</taxon>
        <taxon>Moraceae</taxon>
        <taxon>Ficeae</taxon>
        <taxon>Ficus</taxon>
    </lineage>
</organism>
<keyword evidence="4" id="KW-1185">Reference proteome</keyword>
<gene>
    <name evidence="3" type="ORF">TIFTF001_019601</name>
</gene>
<name>A0AA88DA99_FICCA</name>
<protein>
    <recommendedName>
        <fullName evidence="2">DYW domain-containing protein</fullName>
    </recommendedName>
</protein>
<reference evidence="3" key="1">
    <citation type="submission" date="2023-07" db="EMBL/GenBank/DDBJ databases">
        <title>draft genome sequence of fig (Ficus carica).</title>
        <authorList>
            <person name="Takahashi T."/>
            <person name="Nishimura K."/>
        </authorList>
    </citation>
    <scope>NUCLEOTIDE SEQUENCE</scope>
</reference>
<evidence type="ECO:0000259" key="2">
    <source>
        <dbReference type="Pfam" id="PF14432"/>
    </source>
</evidence>
<dbReference type="Proteomes" id="UP001187192">
    <property type="component" value="Unassembled WGS sequence"/>
</dbReference>
<comment type="caution">
    <text evidence="3">The sequence shown here is derived from an EMBL/GenBank/DDBJ whole genome shotgun (WGS) entry which is preliminary data.</text>
</comment>
<dbReference type="AlphaFoldDB" id="A0AA88DA99"/>
<feature type="domain" description="DYW" evidence="2">
    <location>
        <begin position="52"/>
        <end position="96"/>
    </location>
</feature>
<evidence type="ECO:0000313" key="3">
    <source>
        <dbReference type="EMBL" id="GMN50440.1"/>
    </source>
</evidence>